<evidence type="ECO:0000256" key="1">
    <source>
        <dbReference type="SAM" id="MobiDB-lite"/>
    </source>
</evidence>
<dbReference type="AlphaFoldDB" id="A0A1G7FEI9"/>
<evidence type="ECO:0000313" key="2">
    <source>
        <dbReference type="EMBL" id="SDE74257.1"/>
    </source>
</evidence>
<dbReference type="STRING" id="227084.SAMN05421855_102508"/>
<keyword evidence="3" id="KW-1185">Reference proteome</keyword>
<feature type="compositionally biased region" description="Polar residues" evidence="1">
    <location>
        <begin position="1"/>
        <end position="17"/>
    </location>
</feature>
<organism evidence="2 3">
    <name type="scientific">Ulvibacter litoralis</name>
    <dbReference type="NCBI Taxonomy" id="227084"/>
    <lineage>
        <taxon>Bacteria</taxon>
        <taxon>Pseudomonadati</taxon>
        <taxon>Bacteroidota</taxon>
        <taxon>Flavobacteriia</taxon>
        <taxon>Flavobacteriales</taxon>
        <taxon>Flavobacteriaceae</taxon>
        <taxon>Ulvibacter</taxon>
    </lineage>
</organism>
<reference evidence="2 3" key="1">
    <citation type="submission" date="2016-10" db="EMBL/GenBank/DDBJ databases">
        <authorList>
            <person name="de Groot N.N."/>
        </authorList>
    </citation>
    <scope>NUCLEOTIDE SEQUENCE [LARGE SCALE GENOMIC DNA]</scope>
    <source>
        <strain evidence="2 3">DSM 16195</strain>
    </source>
</reference>
<accession>A0A1G7FEI9</accession>
<evidence type="ECO:0000313" key="3">
    <source>
        <dbReference type="Proteomes" id="UP000199321"/>
    </source>
</evidence>
<feature type="region of interest" description="Disordered" evidence="1">
    <location>
        <begin position="1"/>
        <end position="29"/>
    </location>
</feature>
<name>A0A1G7FEI9_9FLAO</name>
<dbReference type="EMBL" id="FNBA01000002">
    <property type="protein sequence ID" value="SDE74257.1"/>
    <property type="molecule type" value="Genomic_DNA"/>
</dbReference>
<proteinExistence type="predicted"/>
<sequence length="29" mass="3578">MRTLNSNQLTERSTTSKAYAWNMKRRYRN</sequence>
<protein>
    <submittedName>
        <fullName evidence="2">Uncharacterized protein</fullName>
    </submittedName>
</protein>
<gene>
    <name evidence="2" type="ORF">SAMN05421855_102508</name>
</gene>
<dbReference type="Proteomes" id="UP000199321">
    <property type="component" value="Unassembled WGS sequence"/>
</dbReference>